<keyword evidence="6 7" id="KW-0472">Membrane</keyword>
<feature type="transmembrane region" description="Helical" evidence="7">
    <location>
        <begin position="134"/>
        <end position="153"/>
    </location>
</feature>
<accession>A0ABV2NT99</accession>
<comment type="caution">
    <text evidence="9">The sequence shown here is derived from an EMBL/GenBank/DDBJ whole genome shotgun (WGS) entry which is preliminary data.</text>
</comment>
<feature type="transmembrane region" description="Helical" evidence="7">
    <location>
        <begin position="61"/>
        <end position="79"/>
    </location>
</feature>
<dbReference type="InterPro" id="IPR036259">
    <property type="entry name" value="MFS_trans_sf"/>
</dbReference>
<dbReference type="SUPFAM" id="SSF103473">
    <property type="entry name" value="MFS general substrate transporter"/>
    <property type="match status" value="1"/>
</dbReference>
<proteinExistence type="predicted"/>
<evidence type="ECO:0000313" key="9">
    <source>
        <dbReference type="EMBL" id="MET3869752.1"/>
    </source>
</evidence>
<evidence type="ECO:0000256" key="4">
    <source>
        <dbReference type="ARBA" id="ARBA00022692"/>
    </source>
</evidence>
<evidence type="ECO:0000256" key="1">
    <source>
        <dbReference type="ARBA" id="ARBA00004651"/>
    </source>
</evidence>
<keyword evidence="10" id="KW-1185">Reference proteome</keyword>
<keyword evidence="5 7" id="KW-1133">Transmembrane helix</keyword>
<keyword evidence="3" id="KW-1003">Cell membrane</keyword>
<dbReference type="Gene3D" id="1.20.1250.20">
    <property type="entry name" value="MFS general substrate transporter like domains"/>
    <property type="match status" value="2"/>
</dbReference>
<dbReference type="PANTHER" id="PTHR23517">
    <property type="entry name" value="RESISTANCE PROTEIN MDTM, PUTATIVE-RELATED-RELATED"/>
    <property type="match status" value="1"/>
</dbReference>
<dbReference type="Pfam" id="PF07690">
    <property type="entry name" value="MFS_1"/>
    <property type="match status" value="2"/>
</dbReference>
<feature type="transmembrane region" description="Helical" evidence="7">
    <location>
        <begin position="173"/>
        <end position="192"/>
    </location>
</feature>
<evidence type="ECO:0000256" key="5">
    <source>
        <dbReference type="ARBA" id="ARBA00022989"/>
    </source>
</evidence>
<keyword evidence="4 7" id="KW-0812">Transmembrane</keyword>
<protein>
    <submittedName>
        <fullName evidence="9">MFS family permease</fullName>
    </submittedName>
</protein>
<organism evidence="9 10">
    <name type="scientific">Methylobacterium radiotolerans</name>
    <dbReference type="NCBI Taxonomy" id="31998"/>
    <lineage>
        <taxon>Bacteria</taxon>
        <taxon>Pseudomonadati</taxon>
        <taxon>Pseudomonadota</taxon>
        <taxon>Alphaproteobacteria</taxon>
        <taxon>Hyphomicrobiales</taxon>
        <taxon>Methylobacteriaceae</taxon>
        <taxon>Methylobacterium</taxon>
    </lineage>
</organism>
<reference evidence="9 10" key="1">
    <citation type="submission" date="2024-06" db="EMBL/GenBank/DDBJ databases">
        <title>Genomics of switchgrass bacterial isolates.</title>
        <authorList>
            <person name="Shade A."/>
        </authorList>
    </citation>
    <scope>NUCLEOTIDE SEQUENCE [LARGE SCALE GENOMIC DNA]</scope>
    <source>
        <strain evidence="9 10">PvP084</strain>
    </source>
</reference>
<feature type="transmembrane region" description="Helical" evidence="7">
    <location>
        <begin position="262"/>
        <end position="285"/>
    </location>
</feature>
<dbReference type="EMBL" id="JBEPNW010000005">
    <property type="protein sequence ID" value="MET3869752.1"/>
    <property type="molecule type" value="Genomic_DNA"/>
</dbReference>
<name>A0ABV2NT99_9HYPH</name>
<evidence type="ECO:0000259" key="8">
    <source>
        <dbReference type="PROSITE" id="PS50850"/>
    </source>
</evidence>
<feature type="transmembrane region" description="Helical" evidence="7">
    <location>
        <begin position="85"/>
        <end position="105"/>
    </location>
</feature>
<evidence type="ECO:0000256" key="2">
    <source>
        <dbReference type="ARBA" id="ARBA00022448"/>
    </source>
</evidence>
<evidence type="ECO:0000256" key="7">
    <source>
        <dbReference type="SAM" id="Phobius"/>
    </source>
</evidence>
<dbReference type="PANTHER" id="PTHR23517:SF2">
    <property type="entry name" value="MULTIDRUG RESISTANCE PROTEIN MDTH"/>
    <property type="match status" value="1"/>
</dbReference>
<keyword evidence="2" id="KW-0813">Transport</keyword>
<evidence type="ECO:0000256" key="3">
    <source>
        <dbReference type="ARBA" id="ARBA00022475"/>
    </source>
</evidence>
<dbReference type="InterPro" id="IPR020846">
    <property type="entry name" value="MFS_dom"/>
</dbReference>
<evidence type="ECO:0000256" key="6">
    <source>
        <dbReference type="ARBA" id="ARBA00023136"/>
    </source>
</evidence>
<dbReference type="InterPro" id="IPR050171">
    <property type="entry name" value="MFS_Transporters"/>
</dbReference>
<feature type="transmembrane region" description="Helical" evidence="7">
    <location>
        <begin position="291"/>
        <end position="310"/>
    </location>
</feature>
<dbReference type="PROSITE" id="PS50850">
    <property type="entry name" value="MFS"/>
    <property type="match status" value="1"/>
</dbReference>
<dbReference type="Proteomes" id="UP001549119">
    <property type="component" value="Unassembled WGS sequence"/>
</dbReference>
<feature type="domain" description="Major facilitator superfamily (MFS) profile" evidence="8">
    <location>
        <begin position="1"/>
        <end position="315"/>
    </location>
</feature>
<evidence type="ECO:0000313" key="10">
    <source>
        <dbReference type="Proteomes" id="UP001549119"/>
    </source>
</evidence>
<comment type="subcellular location">
    <subcellularLocation>
        <location evidence="1">Cell membrane</location>
        <topology evidence="1">Multi-pass membrane protein</topology>
    </subcellularLocation>
</comment>
<sequence length="331" mass="34869">MLVIFLFGIGASLILTSLARTPYQLSAALLLVGVFASIYHPVGTAMLVASSRKIGRDVGINGVWGNFGVASSALFTSMLSELFSWRVAFAVPGLLSIVIGAALLAHSLKAGEKSGSFSSRSTAPLVSKSAMRRVVLCLAITLVASSTTFNAITVSMPKLISDKSLQIDENGPYLGLIVSGIYLFGALAQFLIGRLLDRFSLRNVFVPLSLIVVTTFVLGSFLSGPWFLVIAALISMAVFGQVTINDAIVAKYTSDEWRSRAYAARYFVGFSAAGASVGIVSYFYTAGGFNSLLIFLGVLCTLMLVGSVGFPRDKSGFAHTTPDVATGVSAP</sequence>
<gene>
    <name evidence="9" type="ORF">ABIC20_007137</name>
</gene>
<feature type="transmembrane region" description="Helical" evidence="7">
    <location>
        <begin position="204"/>
        <end position="222"/>
    </location>
</feature>
<feature type="transmembrane region" description="Helical" evidence="7">
    <location>
        <begin position="228"/>
        <end position="250"/>
    </location>
</feature>
<dbReference type="InterPro" id="IPR011701">
    <property type="entry name" value="MFS"/>
</dbReference>
<feature type="transmembrane region" description="Helical" evidence="7">
    <location>
        <begin position="29"/>
        <end position="49"/>
    </location>
</feature>